<dbReference type="InterPro" id="IPR051949">
    <property type="entry name" value="Cation_Transport_ATPase"/>
</dbReference>
<dbReference type="InterPro" id="IPR023298">
    <property type="entry name" value="ATPase_P-typ_TM_dom_sf"/>
</dbReference>
<keyword evidence="7" id="KW-0460">Magnesium</keyword>
<keyword evidence="5 11" id="KW-0547">Nucleotide-binding</keyword>
<accession>A0ABZ0RM60</accession>
<dbReference type="Gene3D" id="3.40.1110.10">
    <property type="entry name" value="Calcium-transporting ATPase, cytoplasmic domain N"/>
    <property type="match status" value="1"/>
</dbReference>
<dbReference type="InterPro" id="IPR001757">
    <property type="entry name" value="P_typ_ATPase"/>
</dbReference>
<evidence type="ECO:0000256" key="5">
    <source>
        <dbReference type="ARBA" id="ARBA00022741"/>
    </source>
</evidence>
<dbReference type="PRINTS" id="PR00941">
    <property type="entry name" value="CDATPASE"/>
</dbReference>
<dbReference type="InterPro" id="IPR008250">
    <property type="entry name" value="ATPase_P-typ_transduc_dom_A_sf"/>
</dbReference>
<comment type="subcellular location">
    <subcellularLocation>
        <location evidence="11">Cell membrane</location>
    </subcellularLocation>
    <subcellularLocation>
        <location evidence="1">Membrane</location>
        <topology evidence="1">Multi-pass membrane protein</topology>
    </subcellularLocation>
</comment>
<dbReference type="Pfam" id="PF00702">
    <property type="entry name" value="Hydrolase"/>
    <property type="match status" value="1"/>
</dbReference>
<evidence type="ECO:0000256" key="2">
    <source>
        <dbReference type="ARBA" id="ARBA00006024"/>
    </source>
</evidence>
<feature type="domain" description="P-type ATPase A" evidence="12">
    <location>
        <begin position="229"/>
        <end position="329"/>
    </location>
</feature>
<keyword evidence="3 11" id="KW-0812">Transmembrane</keyword>
<name>A0ABZ0RM60_9BACT</name>
<dbReference type="RefSeq" id="WP_319834150.1">
    <property type="nucleotide sequence ID" value="NZ_CP138858.1"/>
</dbReference>
<evidence type="ECO:0000256" key="7">
    <source>
        <dbReference type="ARBA" id="ARBA00022842"/>
    </source>
</evidence>
<evidence type="ECO:0000256" key="10">
    <source>
        <dbReference type="ARBA" id="ARBA00023136"/>
    </source>
</evidence>
<dbReference type="PANTHER" id="PTHR43079:SF1">
    <property type="entry name" value="CADMIUM_ZINC-TRANSPORTING ATPASE HMA1, CHLOROPLASTIC-RELATED"/>
    <property type="match status" value="1"/>
</dbReference>
<evidence type="ECO:0000259" key="12">
    <source>
        <dbReference type="Pfam" id="PF00122"/>
    </source>
</evidence>
<dbReference type="Proteomes" id="UP001324993">
    <property type="component" value="Chromosome"/>
</dbReference>
<feature type="transmembrane region" description="Helical" evidence="11">
    <location>
        <begin position="142"/>
        <end position="163"/>
    </location>
</feature>
<feature type="transmembrane region" description="Helical" evidence="11">
    <location>
        <begin position="175"/>
        <end position="194"/>
    </location>
</feature>
<proteinExistence type="inferred from homology"/>
<dbReference type="SUPFAM" id="SSF56784">
    <property type="entry name" value="HAD-like"/>
    <property type="match status" value="1"/>
</dbReference>
<evidence type="ECO:0000256" key="3">
    <source>
        <dbReference type="ARBA" id="ARBA00022692"/>
    </source>
</evidence>
<protein>
    <submittedName>
        <fullName evidence="13">Cation-translocating P-type ATPase</fullName>
    </submittedName>
</protein>
<evidence type="ECO:0000256" key="9">
    <source>
        <dbReference type="ARBA" id="ARBA00022989"/>
    </source>
</evidence>
<organism evidence="13 14">
    <name type="scientific">Coraliomargarita algicola</name>
    <dbReference type="NCBI Taxonomy" id="3092156"/>
    <lineage>
        <taxon>Bacteria</taxon>
        <taxon>Pseudomonadati</taxon>
        <taxon>Verrucomicrobiota</taxon>
        <taxon>Opitutia</taxon>
        <taxon>Puniceicoccales</taxon>
        <taxon>Coraliomargaritaceae</taxon>
        <taxon>Coraliomargarita</taxon>
    </lineage>
</organism>
<dbReference type="Gene3D" id="2.70.150.10">
    <property type="entry name" value="Calcium-transporting ATPase, cytoplasmic transduction domain A"/>
    <property type="match status" value="1"/>
</dbReference>
<sequence length="741" mass="79001">MSKVRPSPNAAEWVDALAVFLQESSRVEAIRVDATHHRVEVATLGEVDVAALQARLEATLAAIEQSPHSKAIGVSVDSKPDGGLELSKATCLTAPKLWRWRELSMPGEAAAEEEDWRTLAMLAGACAILGLTAWGMDTADVAPAWLPMGLYLAAMLAGGWDAFQDAREGLPKGELDIHFLMLAVAVGAACIGAWAEGALLLFLFSFSGALEHFALHRTRREINSLFDAAPKTALRVDASGSEHQIPVSQVQVGHILSVKPGGLFPVDAEVIEGKTAADESNLTGEANPVAKLQGDPVFSGTLNLWGAVRVRATKLAGESALQKVIRLIQEAQHLKAPSQRFTDRFGTGYTVGILGLTALMFFVWWLGFGIPAFTNTELGFSAFYRAMTLLVVASPCALVISIPSAILASIAWGARHGVLFRGGAAIEKLAEVNLVALDKTGTLTTGEMEVDRIESFPPGREDEALELAYSLESHGSHPIGRAIQKYAKAQGAHQRKIDDFEAMSGQGVQGRAGDALCVLGQRELLEAGPLAEWIQSVPEPSQEFVENWIFKGDLIARILLRDQIRLESAATLEALRGLGVRTVMLTGDRRAAAESVGSQIGIDEIRAALSPEGKVSAIREYTEAGYKVAMVGDGVNDAPCLAAAYVSVAMGARGSDAALEQSEVVLMKDRIENFLAAVSLSNRARAIIRQNLAIALGTVILMAGAAILGWIPLSIGVFAHEGSTVVVCLNSLRLLFQSNKE</sequence>
<dbReference type="SUPFAM" id="SSF81665">
    <property type="entry name" value="Calcium ATPase, transmembrane domain M"/>
    <property type="match status" value="1"/>
</dbReference>
<dbReference type="EMBL" id="CP138858">
    <property type="protein sequence ID" value="WPJ97305.1"/>
    <property type="molecule type" value="Genomic_DNA"/>
</dbReference>
<feature type="transmembrane region" description="Helical" evidence="11">
    <location>
        <begin position="386"/>
        <end position="412"/>
    </location>
</feature>
<gene>
    <name evidence="13" type="ORF">SH580_06240</name>
</gene>
<keyword evidence="8" id="KW-1278">Translocase</keyword>
<dbReference type="InterPro" id="IPR018303">
    <property type="entry name" value="ATPase_P-typ_P_site"/>
</dbReference>
<feature type="transmembrane region" description="Helical" evidence="11">
    <location>
        <begin position="692"/>
        <end position="711"/>
    </location>
</feature>
<dbReference type="SUPFAM" id="SSF81653">
    <property type="entry name" value="Calcium ATPase, transduction domain A"/>
    <property type="match status" value="1"/>
</dbReference>
<dbReference type="NCBIfam" id="TIGR01494">
    <property type="entry name" value="ATPase_P-type"/>
    <property type="match status" value="1"/>
</dbReference>
<dbReference type="Gene3D" id="3.40.50.1000">
    <property type="entry name" value="HAD superfamily/HAD-like"/>
    <property type="match status" value="1"/>
</dbReference>
<dbReference type="SFLD" id="SFLDS00003">
    <property type="entry name" value="Haloacid_Dehalogenase"/>
    <property type="match status" value="1"/>
</dbReference>
<evidence type="ECO:0000256" key="1">
    <source>
        <dbReference type="ARBA" id="ARBA00004141"/>
    </source>
</evidence>
<dbReference type="InterPro" id="IPR027256">
    <property type="entry name" value="P-typ_ATPase_IB"/>
</dbReference>
<dbReference type="InterPro" id="IPR023214">
    <property type="entry name" value="HAD_sf"/>
</dbReference>
<evidence type="ECO:0000313" key="13">
    <source>
        <dbReference type="EMBL" id="WPJ97305.1"/>
    </source>
</evidence>
<dbReference type="InterPro" id="IPR059000">
    <property type="entry name" value="ATPase_P-type_domA"/>
</dbReference>
<feature type="transmembrane region" description="Helical" evidence="11">
    <location>
        <begin position="345"/>
        <end position="366"/>
    </location>
</feature>
<dbReference type="PRINTS" id="PR00119">
    <property type="entry name" value="CATATPASE"/>
</dbReference>
<dbReference type="NCBIfam" id="TIGR01525">
    <property type="entry name" value="ATPase-IB_hvy"/>
    <property type="match status" value="1"/>
</dbReference>
<dbReference type="InterPro" id="IPR036412">
    <property type="entry name" value="HAD-like_sf"/>
</dbReference>
<evidence type="ECO:0000256" key="11">
    <source>
        <dbReference type="RuleBase" id="RU362081"/>
    </source>
</evidence>
<evidence type="ECO:0000256" key="8">
    <source>
        <dbReference type="ARBA" id="ARBA00022967"/>
    </source>
</evidence>
<dbReference type="PANTHER" id="PTHR43079">
    <property type="entry name" value="PROBABLE CADMIUM/ZINC-TRANSPORTING ATPASE HMA1"/>
    <property type="match status" value="1"/>
</dbReference>
<evidence type="ECO:0000256" key="4">
    <source>
        <dbReference type="ARBA" id="ARBA00022723"/>
    </source>
</evidence>
<reference evidence="13 14" key="1">
    <citation type="submission" date="2023-11" db="EMBL/GenBank/DDBJ databases">
        <title>Coraliomargarita sp. nov., isolated from marine algae.</title>
        <authorList>
            <person name="Lee J.K."/>
            <person name="Baek J.H."/>
            <person name="Kim J.M."/>
            <person name="Choi D.G."/>
            <person name="Jeon C.O."/>
        </authorList>
    </citation>
    <scope>NUCLEOTIDE SEQUENCE [LARGE SCALE GENOMIC DNA]</scope>
    <source>
        <strain evidence="13 14">J2-16</strain>
    </source>
</reference>
<dbReference type="InterPro" id="IPR023299">
    <property type="entry name" value="ATPase_P-typ_cyto_dom_N"/>
</dbReference>
<dbReference type="InterPro" id="IPR044492">
    <property type="entry name" value="P_typ_ATPase_HD_dom"/>
</dbReference>
<evidence type="ECO:0000313" key="14">
    <source>
        <dbReference type="Proteomes" id="UP001324993"/>
    </source>
</evidence>
<dbReference type="Pfam" id="PF00122">
    <property type="entry name" value="E1-E2_ATPase"/>
    <property type="match status" value="1"/>
</dbReference>
<dbReference type="SFLD" id="SFLDG00002">
    <property type="entry name" value="C1.7:_P-type_atpase_like"/>
    <property type="match status" value="1"/>
</dbReference>
<keyword evidence="11" id="KW-1003">Cell membrane</keyword>
<keyword evidence="9 11" id="KW-1133">Transmembrane helix</keyword>
<keyword evidence="4 11" id="KW-0479">Metal-binding</keyword>
<dbReference type="PROSITE" id="PS00154">
    <property type="entry name" value="ATPASE_E1_E2"/>
    <property type="match status" value="1"/>
</dbReference>
<keyword evidence="14" id="KW-1185">Reference proteome</keyword>
<keyword evidence="6 11" id="KW-0067">ATP-binding</keyword>
<comment type="similarity">
    <text evidence="2 11">Belongs to the cation transport ATPase (P-type) (TC 3.A.3) family. Type IB subfamily.</text>
</comment>
<dbReference type="SFLD" id="SFLDF00027">
    <property type="entry name" value="p-type_atpase"/>
    <property type="match status" value="1"/>
</dbReference>
<evidence type="ECO:0000256" key="6">
    <source>
        <dbReference type="ARBA" id="ARBA00022840"/>
    </source>
</evidence>
<keyword evidence="10 11" id="KW-0472">Membrane</keyword>